<organism evidence="10 11">
    <name type="scientific">Shewanella cyperi</name>
    <dbReference type="NCBI Taxonomy" id="2814292"/>
    <lineage>
        <taxon>Bacteria</taxon>
        <taxon>Pseudomonadati</taxon>
        <taxon>Pseudomonadota</taxon>
        <taxon>Gammaproteobacteria</taxon>
        <taxon>Alteromonadales</taxon>
        <taxon>Shewanellaceae</taxon>
        <taxon>Shewanella</taxon>
    </lineage>
</organism>
<evidence type="ECO:0000256" key="1">
    <source>
        <dbReference type="ARBA" id="ARBA00004651"/>
    </source>
</evidence>
<comment type="subcellular location">
    <subcellularLocation>
        <location evidence="1">Cell membrane</location>
        <topology evidence="1">Multi-pass membrane protein</topology>
    </subcellularLocation>
</comment>
<sequence length="405" mass="44694">MTAIKPILSAMFRSRSAPLLLLAQIILSIAIVANAAFIIQQRMELMARPSGITETESFEFSVFNFGEDMDLLARDERDLQILRNLPGIKAAAPTNMVPLSGSGWSDRFVDGPDPENAKSLPIFAFYLSDEELVNALGLKLVEGRTFHKGQILRAFDDKSVQREVILSQTMAKAFWGEESPIGKVVYQGDDEPITVVGVVERLQGAWVDDMHLENSVIMNIDFNGRSNNASYIIRAEVADIPQLQETIKAALLKDEPRRVIRGFSTIAENREQNYANHAMMAFVLGCMIVLLLVITALGQSGMVMFNIERRTKQIGTRRALGASKGAILSWFLTENYLILGTGALVGVLLAFELGRRLMNFFSLPALDWRYPAMTVALLFVVTTVAVILPARKAANISPATATRSV</sequence>
<evidence type="ECO:0000259" key="8">
    <source>
        <dbReference type="Pfam" id="PF02687"/>
    </source>
</evidence>
<dbReference type="Pfam" id="PF02687">
    <property type="entry name" value="FtsX"/>
    <property type="match status" value="1"/>
</dbReference>
<dbReference type="KEGG" id="scyp:JYB88_13935"/>
<evidence type="ECO:0000256" key="3">
    <source>
        <dbReference type="ARBA" id="ARBA00022692"/>
    </source>
</evidence>
<accession>A0A974XJ04</accession>
<dbReference type="RefSeq" id="WP_207324490.1">
    <property type="nucleotide sequence ID" value="NZ_CP071504.1"/>
</dbReference>
<keyword evidence="5 7" id="KW-0472">Membrane</keyword>
<keyword evidence="3 7" id="KW-0812">Transmembrane</keyword>
<dbReference type="Pfam" id="PF12704">
    <property type="entry name" value="MacB_PCD"/>
    <property type="match status" value="1"/>
</dbReference>
<keyword evidence="11" id="KW-1185">Reference proteome</keyword>
<evidence type="ECO:0000259" key="9">
    <source>
        <dbReference type="Pfam" id="PF12704"/>
    </source>
</evidence>
<comment type="similarity">
    <text evidence="6">Belongs to the ABC-4 integral membrane protein family.</text>
</comment>
<name>A0A974XJ04_9GAMM</name>
<gene>
    <name evidence="10" type="ORF">JYB88_13935</name>
</gene>
<feature type="transmembrane region" description="Helical" evidence="7">
    <location>
        <begin position="326"/>
        <end position="350"/>
    </location>
</feature>
<evidence type="ECO:0000256" key="6">
    <source>
        <dbReference type="ARBA" id="ARBA00038076"/>
    </source>
</evidence>
<evidence type="ECO:0000256" key="4">
    <source>
        <dbReference type="ARBA" id="ARBA00022989"/>
    </source>
</evidence>
<evidence type="ECO:0000256" key="7">
    <source>
        <dbReference type="SAM" id="Phobius"/>
    </source>
</evidence>
<protein>
    <submittedName>
        <fullName evidence="10">ABC transporter permease</fullName>
    </submittedName>
</protein>
<keyword evidence="4 7" id="KW-1133">Transmembrane helix</keyword>
<dbReference type="EMBL" id="CP071504">
    <property type="protein sequence ID" value="QSX29302.1"/>
    <property type="molecule type" value="Genomic_DNA"/>
</dbReference>
<keyword evidence="2" id="KW-1003">Cell membrane</keyword>
<dbReference type="InterPro" id="IPR050250">
    <property type="entry name" value="Macrolide_Exporter_MacB"/>
</dbReference>
<evidence type="ECO:0000256" key="2">
    <source>
        <dbReference type="ARBA" id="ARBA00022475"/>
    </source>
</evidence>
<feature type="domain" description="ABC3 transporter permease C-terminal" evidence="8">
    <location>
        <begin position="286"/>
        <end position="398"/>
    </location>
</feature>
<dbReference type="GO" id="GO:0005886">
    <property type="term" value="C:plasma membrane"/>
    <property type="evidence" value="ECO:0007669"/>
    <property type="project" value="UniProtKB-SubCell"/>
</dbReference>
<dbReference type="InterPro" id="IPR003838">
    <property type="entry name" value="ABC3_permease_C"/>
</dbReference>
<proteinExistence type="inferred from homology"/>
<dbReference type="InterPro" id="IPR025857">
    <property type="entry name" value="MacB_PCD"/>
</dbReference>
<feature type="transmembrane region" description="Helical" evidence="7">
    <location>
        <begin position="370"/>
        <end position="388"/>
    </location>
</feature>
<dbReference type="AlphaFoldDB" id="A0A974XJ04"/>
<feature type="transmembrane region" description="Helical" evidence="7">
    <location>
        <begin position="279"/>
        <end position="305"/>
    </location>
</feature>
<dbReference type="Proteomes" id="UP000663281">
    <property type="component" value="Chromosome"/>
</dbReference>
<dbReference type="PANTHER" id="PTHR30572:SF4">
    <property type="entry name" value="ABC TRANSPORTER PERMEASE YTRF"/>
    <property type="match status" value="1"/>
</dbReference>
<reference evidence="10 11" key="1">
    <citation type="submission" date="2021-03" db="EMBL/GenBank/DDBJ databases">
        <title>Novel species identification of genus Shewanella.</title>
        <authorList>
            <person name="Liu G."/>
            <person name="Zhang Q."/>
        </authorList>
    </citation>
    <scope>NUCLEOTIDE SEQUENCE [LARGE SCALE GENOMIC DNA]</scope>
    <source>
        <strain evidence="10 11">FJAT-53726</strain>
    </source>
</reference>
<feature type="domain" description="MacB-like periplasmic core" evidence="9">
    <location>
        <begin position="74"/>
        <end position="249"/>
    </location>
</feature>
<dbReference type="GO" id="GO:0022857">
    <property type="term" value="F:transmembrane transporter activity"/>
    <property type="evidence" value="ECO:0007669"/>
    <property type="project" value="TreeGrafter"/>
</dbReference>
<evidence type="ECO:0000313" key="11">
    <source>
        <dbReference type="Proteomes" id="UP000663281"/>
    </source>
</evidence>
<evidence type="ECO:0000313" key="10">
    <source>
        <dbReference type="EMBL" id="QSX29302.1"/>
    </source>
</evidence>
<dbReference type="PANTHER" id="PTHR30572">
    <property type="entry name" value="MEMBRANE COMPONENT OF TRANSPORTER-RELATED"/>
    <property type="match status" value="1"/>
</dbReference>
<evidence type="ECO:0000256" key="5">
    <source>
        <dbReference type="ARBA" id="ARBA00023136"/>
    </source>
</evidence>